<dbReference type="AlphaFoldDB" id="A0A4V2YSJ1"/>
<dbReference type="PANTHER" id="PTHR36529">
    <property type="entry name" value="SLL1095 PROTEIN"/>
    <property type="match status" value="1"/>
</dbReference>
<dbReference type="InterPro" id="IPR018641">
    <property type="entry name" value="Trfase_1_rSAM/seldom-assoc"/>
</dbReference>
<keyword evidence="2" id="KW-1185">Reference proteome</keyword>
<proteinExistence type="predicted"/>
<dbReference type="Pfam" id="PF09837">
    <property type="entry name" value="DUF2064"/>
    <property type="match status" value="1"/>
</dbReference>
<evidence type="ECO:0000313" key="2">
    <source>
        <dbReference type="Proteomes" id="UP000295217"/>
    </source>
</evidence>
<name>A0A4V2YSJ1_9ACTN</name>
<dbReference type="PANTHER" id="PTHR36529:SF1">
    <property type="entry name" value="GLYCOSYLTRANSFERASE"/>
    <property type="match status" value="1"/>
</dbReference>
<gene>
    <name evidence="1" type="ORF">E1262_11370</name>
</gene>
<sequence length="214" mass="22559">MNATQVLVVAKEPVPGRVKTRLCPPLDPVEAARVAEAALADTLDAVARCGADRRILALDGRPGPWLPPGFEVVRQVRGPLGARLAAAWRYAGGPGVQLGMDTPQVTPFLLDDALRLIVEGGPRTAVLGPAEDGGWWALGLWRWRRGVFDGVPMSTPHTGARQAERLRSLGLTVTPLPVLRDIDTAADAVAVADAVPDSRTAGVVRALLAGAEPR</sequence>
<comment type="caution">
    <text evidence="1">The sequence shown here is derived from an EMBL/GenBank/DDBJ whole genome shotgun (WGS) entry which is preliminary data.</text>
</comment>
<dbReference type="InterPro" id="IPR029044">
    <property type="entry name" value="Nucleotide-diphossugar_trans"/>
</dbReference>
<reference evidence="1 2" key="1">
    <citation type="submission" date="2019-02" db="EMBL/GenBank/DDBJ databases">
        <title>Draft genome sequences of novel Actinobacteria.</title>
        <authorList>
            <person name="Sahin N."/>
            <person name="Ay H."/>
            <person name="Saygin H."/>
        </authorList>
    </citation>
    <scope>NUCLEOTIDE SEQUENCE [LARGE SCALE GENOMIC DNA]</scope>
    <source>
        <strain evidence="1 2">8K307</strain>
    </source>
</reference>
<dbReference type="Gene3D" id="3.90.550.10">
    <property type="entry name" value="Spore Coat Polysaccharide Biosynthesis Protein SpsA, Chain A"/>
    <property type="match status" value="1"/>
</dbReference>
<evidence type="ECO:0000313" key="1">
    <source>
        <dbReference type="EMBL" id="TDD69867.1"/>
    </source>
</evidence>
<dbReference type="SUPFAM" id="SSF53448">
    <property type="entry name" value="Nucleotide-diphospho-sugar transferases"/>
    <property type="match status" value="1"/>
</dbReference>
<dbReference type="EMBL" id="SMLB01000012">
    <property type="protein sequence ID" value="TDD69867.1"/>
    <property type="molecule type" value="Genomic_DNA"/>
</dbReference>
<accession>A0A4V2YSJ1</accession>
<dbReference type="RefSeq" id="WP_132103247.1">
    <property type="nucleotide sequence ID" value="NZ_SMLB01000012.1"/>
</dbReference>
<protein>
    <submittedName>
        <fullName evidence="1">DUF2064 domain-containing protein</fullName>
    </submittedName>
</protein>
<organism evidence="1 2">
    <name type="scientific">Jiangella aurantiaca</name>
    <dbReference type="NCBI Taxonomy" id="2530373"/>
    <lineage>
        <taxon>Bacteria</taxon>
        <taxon>Bacillati</taxon>
        <taxon>Actinomycetota</taxon>
        <taxon>Actinomycetes</taxon>
        <taxon>Jiangellales</taxon>
        <taxon>Jiangellaceae</taxon>
        <taxon>Jiangella</taxon>
    </lineage>
</organism>
<dbReference type="OrthoDB" id="9798250at2"/>
<dbReference type="Proteomes" id="UP000295217">
    <property type="component" value="Unassembled WGS sequence"/>
</dbReference>